<dbReference type="Pfam" id="PF03544">
    <property type="entry name" value="TonB_C"/>
    <property type="match status" value="1"/>
</dbReference>
<dbReference type="SUPFAM" id="SSF74653">
    <property type="entry name" value="TolA/TonB C-terminal domain"/>
    <property type="match status" value="1"/>
</dbReference>
<dbReference type="InterPro" id="IPR037682">
    <property type="entry name" value="TonB_C"/>
</dbReference>
<organism evidence="7 8">
    <name type="scientific">Roseovarius atlanticus</name>
    <dbReference type="NCBI Taxonomy" id="1641875"/>
    <lineage>
        <taxon>Bacteria</taxon>
        <taxon>Pseudomonadati</taxon>
        <taxon>Pseudomonadota</taxon>
        <taxon>Alphaproteobacteria</taxon>
        <taxon>Rhodobacterales</taxon>
        <taxon>Roseobacteraceae</taxon>
        <taxon>Roseovarius</taxon>
    </lineage>
</organism>
<evidence type="ECO:0000256" key="4">
    <source>
        <dbReference type="ARBA" id="ARBA00023136"/>
    </source>
</evidence>
<evidence type="ECO:0000256" key="2">
    <source>
        <dbReference type="ARBA" id="ARBA00022692"/>
    </source>
</evidence>
<feature type="compositionally biased region" description="Low complexity" evidence="5">
    <location>
        <begin position="103"/>
        <end position="112"/>
    </location>
</feature>
<comment type="subcellular location">
    <subcellularLocation>
        <location evidence="1">Membrane</location>
        <topology evidence="1">Single-pass membrane protein</topology>
    </subcellularLocation>
</comment>
<accession>A0A0T5NW09</accession>
<reference evidence="7 8" key="1">
    <citation type="submission" date="2015-04" db="EMBL/GenBank/DDBJ databases">
        <title>The draft genome sequence of Roseovarius sp.R12b.</title>
        <authorList>
            <person name="Li G."/>
            <person name="Lai Q."/>
            <person name="Shao Z."/>
            <person name="Yan P."/>
        </authorList>
    </citation>
    <scope>NUCLEOTIDE SEQUENCE [LARGE SCALE GENOMIC DNA]</scope>
    <source>
        <strain evidence="7 8">R12B</strain>
    </source>
</reference>
<feature type="compositionally biased region" description="Pro residues" evidence="5">
    <location>
        <begin position="53"/>
        <end position="67"/>
    </location>
</feature>
<comment type="caution">
    <text evidence="7">The sequence shown here is derived from an EMBL/GenBank/DDBJ whole genome shotgun (WGS) entry which is preliminary data.</text>
</comment>
<keyword evidence="4" id="KW-0472">Membrane</keyword>
<dbReference type="Proteomes" id="UP000051295">
    <property type="component" value="Unassembled WGS sequence"/>
</dbReference>
<feature type="region of interest" description="Disordered" evidence="5">
    <location>
        <begin position="28"/>
        <end position="238"/>
    </location>
</feature>
<protein>
    <recommendedName>
        <fullName evidence="6">TonB C-terminal domain-containing protein</fullName>
    </recommendedName>
</protein>
<dbReference type="GO" id="GO:0016020">
    <property type="term" value="C:membrane"/>
    <property type="evidence" value="ECO:0007669"/>
    <property type="project" value="UniProtKB-SubCell"/>
</dbReference>
<evidence type="ECO:0000256" key="1">
    <source>
        <dbReference type="ARBA" id="ARBA00004167"/>
    </source>
</evidence>
<dbReference type="NCBIfam" id="TIGR01352">
    <property type="entry name" value="tonB_Cterm"/>
    <property type="match status" value="1"/>
</dbReference>
<dbReference type="PATRIC" id="fig|1641875.4.peg.4010"/>
<gene>
    <name evidence="7" type="ORF">XM53_08050</name>
</gene>
<dbReference type="Gene3D" id="3.30.1150.10">
    <property type="match status" value="1"/>
</dbReference>
<dbReference type="AlphaFoldDB" id="A0A0T5NW09"/>
<feature type="compositionally biased region" description="Low complexity" evidence="5">
    <location>
        <begin position="145"/>
        <end position="156"/>
    </location>
</feature>
<evidence type="ECO:0000259" key="6">
    <source>
        <dbReference type="Pfam" id="PF03544"/>
    </source>
</evidence>
<dbReference type="InterPro" id="IPR006260">
    <property type="entry name" value="TonB/TolA_C"/>
</dbReference>
<evidence type="ECO:0000256" key="3">
    <source>
        <dbReference type="ARBA" id="ARBA00022989"/>
    </source>
</evidence>
<dbReference type="EMBL" id="LAXJ01000007">
    <property type="protein sequence ID" value="KRS13096.1"/>
    <property type="molecule type" value="Genomic_DNA"/>
</dbReference>
<dbReference type="STRING" id="1641875.XM53_08050"/>
<name>A0A0T5NW09_9RHOB</name>
<keyword evidence="3" id="KW-1133">Transmembrane helix</keyword>
<evidence type="ECO:0000313" key="7">
    <source>
        <dbReference type="EMBL" id="KRS13096.1"/>
    </source>
</evidence>
<keyword evidence="8" id="KW-1185">Reference proteome</keyword>
<proteinExistence type="predicted"/>
<sequence length="354" mass="36600">MAVVAILVSLFLHIAGFGWRQVLDTSEAPQVPQEAPPLPETGPSFEDLAETLPEPPAPEPAQAPEPPDTIQADDMPTSEALVASDTPENVTAPDGPAADTSSPDEGAGPAAEDAAEERGEDSSTSDIAMIAPDAPEATPQPPDGAPDAAPEPATETAETETPQDPETVTPETDEAALAPTPEAPDNVIAAEEPDLAASAVTRSLRPPATRPTAEELGVPDQPPAQASRAPTYESPLTAYKRDGTDLTALGRIGNANPGDFGGSGGQGNAGTTNYAGRVLMQLNRGPRVDNQAKGMARVYFQINTDGSLGWIRILDSSGASGIRDAAQAQVRSAAPFPRPPSGQPETLVFVYRNR</sequence>
<evidence type="ECO:0000313" key="8">
    <source>
        <dbReference type="Proteomes" id="UP000051295"/>
    </source>
</evidence>
<feature type="domain" description="TonB C-terminal" evidence="6">
    <location>
        <begin position="292"/>
        <end position="347"/>
    </location>
</feature>
<dbReference type="GO" id="GO:0055085">
    <property type="term" value="P:transmembrane transport"/>
    <property type="evidence" value="ECO:0007669"/>
    <property type="project" value="InterPro"/>
</dbReference>
<keyword evidence="2" id="KW-0812">Transmembrane</keyword>
<evidence type="ECO:0000256" key="5">
    <source>
        <dbReference type="SAM" id="MobiDB-lite"/>
    </source>
</evidence>